<dbReference type="PANTHER" id="PTHR30309">
    <property type="entry name" value="INNER MEMBRANE PROTEIN YGIH"/>
    <property type="match status" value="1"/>
</dbReference>
<dbReference type="RefSeq" id="WP_076170081.1">
    <property type="nucleotide sequence ID" value="NZ_MRTP01000002.1"/>
</dbReference>
<keyword evidence="9 10" id="KW-1208">Phospholipid metabolism</keyword>
<feature type="transmembrane region" description="Helical" evidence="10">
    <location>
        <begin position="6"/>
        <end position="27"/>
    </location>
</feature>
<dbReference type="EMBL" id="MRTP01000002">
    <property type="protein sequence ID" value="OMF55689.1"/>
    <property type="molecule type" value="Genomic_DNA"/>
</dbReference>
<dbReference type="GO" id="GO:0008654">
    <property type="term" value="P:phospholipid biosynthetic process"/>
    <property type="evidence" value="ECO:0007669"/>
    <property type="project" value="UniProtKB-UniRule"/>
</dbReference>
<keyword evidence="12" id="KW-1185">Reference proteome</keyword>
<sequence>MVLQIIAIILSYLLGSISFSVVLAKLLKGIDIRQHGSGNAGATNTLRILGKGPAVLVLALDVLKGIAAVWIGVWMGGGEAWVPALCGIGAIVGHNWPVYFHFRGGKGIATTIGVMATLSFLPALYAGIIAILLIVVTRYVSLGSLVFVALTPVFLLILGYAWPIFWTSLIICLFAFWRHRSNIVKILQGRENKIGSGGPKGGKGIVK</sequence>
<evidence type="ECO:0000256" key="3">
    <source>
        <dbReference type="ARBA" id="ARBA00022679"/>
    </source>
</evidence>
<dbReference type="SMART" id="SM01207">
    <property type="entry name" value="G3P_acyltransf"/>
    <property type="match status" value="1"/>
</dbReference>
<keyword evidence="7 10" id="KW-0472">Membrane</keyword>
<reference evidence="11 12" key="1">
    <citation type="submission" date="2016-11" db="EMBL/GenBank/DDBJ databases">
        <title>Paenibacillus species isolates.</title>
        <authorList>
            <person name="Beno S.M."/>
        </authorList>
    </citation>
    <scope>NUCLEOTIDE SEQUENCE [LARGE SCALE GENOMIC DNA]</scope>
    <source>
        <strain evidence="11 12">FSL R5-0378</strain>
    </source>
</reference>
<comment type="catalytic activity">
    <reaction evidence="10">
        <text>an acyl phosphate + sn-glycerol 3-phosphate = a 1-acyl-sn-glycero-3-phosphate + phosphate</text>
        <dbReference type="Rhea" id="RHEA:34075"/>
        <dbReference type="ChEBI" id="CHEBI:43474"/>
        <dbReference type="ChEBI" id="CHEBI:57597"/>
        <dbReference type="ChEBI" id="CHEBI:57970"/>
        <dbReference type="ChEBI" id="CHEBI:59918"/>
        <dbReference type="EC" id="2.3.1.275"/>
    </reaction>
</comment>
<accession>A0A1R1EV99</accession>
<dbReference type="GO" id="GO:0005886">
    <property type="term" value="C:plasma membrane"/>
    <property type="evidence" value="ECO:0007669"/>
    <property type="project" value="UniProtKB-SubCell"/>
</dbReference>
<dbReference type="Pfam" id="PF02660">
    <property type="entry name" value="G3P_acyltransf"/>
    <property type="match status" value="1"/>
</dbReference>
<evidence type="ECO:0000256" key="9">
    <source>
        <dbReference type="ARBA" id="ARBA00023264"/>
    </source>
</evidence>
<keyword evidence="8 10" id="KW-0594">Phospholipid biosynthesis</keyword>
<dbReference type="Proteomes" id="UP000187172">
    <property type="component" value="Unassembled WGS sequence"/>
</dbReference>
<comment type="similarity">
    <text evidence="10">Belongs to the PlsY family.</text>
</comment>
<feature type="transmembrane region" description="Helical" evidence="10">
    <location>
        <begin position="54"/>
        <end position="74"/>
    </location>
</feature>
<comment type="pathway">
    <text evidence="10">Lipid metabolism; phospholipid metabolism.</text>
</comment>
<evidence type="ECO:0000313" key="12">
    <source>
        <dbReference type="Proteomes" id="UP000187172"/>
    </source>
</evidence>
<proteinExistence type="inferred from homology"/>
<feature type="transmembrane region" description="Helical" evidence="10">
    <location>
        <begin position="146"/>
        <end position="177"/>
    </location>
</feature>
<dbReference type="STRING" id="297318.BK138_13665"/>
<keyword evidence="1 10" id="KW-1003">Cell membrane</keyword>
<feature type="transmembrane region" description="Helical" evidence="10">
    <location>
        <begin position="80"/>
        <end position="100"/>
    </location>
</feature>
<comment type="function">
    <text evidence="10">Catalyzes the transfer of an acyl group from acyl-phosphate (acyl-PO(4)) to glycerol-3-phosphate (G3P) to form lysophosphatidic acid (LPA). This enzyme utilizes acyl-phosphate as fatty acyl donor, but not acyl-CoA or acyl-ACP.</text>
</comment>
<evidence type="ECO:0000256" key="8">
    <source>
        <dbReference type="ARBA" id="ARBA00023209"/>
    </source>
</evidence>
<dbReference type="EC" id="2.3.1.275" evidence="10"/>
<comment type="caution">
    <text evidence="11">The sequence shown here is derived from an EMBL/GenBank/DDBJ whole genome shotgun (WGS) entry which is preliminary data.</text>
</comment>
<dbReference type="PANTHER" id="PTHR30309:SF0">
    <property type="entry name" value="GLYCEROL-3-PHOSPHATE ACYLTRANSFERASE-RELATED"/>
    <property type="match status" value="1"/>
</dbReference>
<dbReference type="NCBIfam" id="TIGR00023">
    <property type="entry name" value="glycerol-3-phosphate 1-O-acyltransferase PlsY"/>
    <property type="match status" value="1"/>
</dbReference>
<keyword evidence="6 10" id="KW-0443">Lipid metabolism</keyword>
<dbReference type="AlphaFoldDB" id="A0A1R1EV99"/>
<keyword evidence="3 10" id="KW-0808">Transferase</keyword>
<evidence type="ECO:0000256" key="4">
    <source>
        <dbReference type="ARBA" id="ARBA00022692"/>
    </source>
</evidence>
<gene>
    <name evidence="10" type="primary">plsY</name>
    <name evidence="11" type="ORF">BK138_13665</name>
</gene>
<organism evidence="11 12">
    <name type="scientific">Paenibacillus rhizosphaerae</name>
    <dbReference type="NCBI Taxonomy" id="297318"/>
    <lineage>
        <taxon>Bacteria</taxon>
        <taxon>Bacillati</taxon>
        <taxon>Bacillota</taxon>
        <taxon>Bacilli</taxon>
        <taxon>Bacillales</taxon>
        <taxon>Paenibacillaceae</taxon>
        <taxon>Paenibacillus</taxon>
    </lineage>
</organism>
<dbReference type="GO" id="GO:0043772">
    <property type="term" value="F:acyl-phosphate glycerol-3-phosphate acyltransferase activity"/>
    <property type="evidence" value="ECO:0007669"/>
    <property type="project" value="UniProtKB-UniRule"/>
</dbReference>
<evidence type="ECO:0000256" key="1">
    <source>
        <dbReference type="ARBA" id="ARBA00022475"/>
    </source>
</evidence>
<evidence type="ECO:0000256" key="7">
    <source>
        <dbReference type="ARBA" id="ARBA00023136"/>
    </source>
</evidence>
<evidence type="ECO:0000313" key="11">
    <source>
        <dbReference type="EMBL" id="OMF55689.1"/>
    </source>
</evidence>
<name>A0A1R1EV99_9BACL</name>
<dbReference type="InterPro" id="IPR003811">
    <property type="entry name" value="G3P_acylTferase_PlsY"/>
</dbReference>
<keyword evidence="4 10" id="KW-0812">Transmembrane</keyword>
<protein>
    <recommendedName>
        <fullName evidence="10">Glycerol-3-phosphate acyltransferase</fullName>
    </recommendedName>
    <alternativeName>
        <fullName evidence="10">Acyl-PO4 G3P acyltransferase</fullName>
    </alternativeName>
    <alternativeName>
        <fullName evidence="10">Acyl-phosphate--glycerol-3-phosphate acyltransferase</fullName>
    </alternativeName>
    <alternativeName>
        <fullName evidence="10">G3P acyltransferase</fullName>
        <shortName evidence="10">GPAT</shortName>
        <ecNumber evidence="10">2.3.1.275</ecNumber>
    </alternativeName>
    <alternativeName>
        <fullName evidence="10">Lysophosphatidic acid synthase</fullName>
        <shortName evidence="10">LPA synthase</shortName>
    </alternativeName>
</protein>
<comment type="subcellular location">
    <subcellularLocation>
        <location evidence="10">Cell membrane</location>
        <topology evidence="10">Multi-pass membrane protein</topology>
    </subcellularLocation>
</comment>
<dbReference type="UniPathway" id="UPA00085"/>
<evidence type="ECO:0000256" key="10">
    <source>
        <dbReference type="HAMAP-Rule" id="MF_01043"/>
    </source>
</evidence>
<comment type="subunit">
    <text evidence="10">Probably interacts with PlsX.</text>
</comment>
<evidence type="ECO:0000256" key="5">
    <source>
        <dbReference type="ARBA" id="ARBA00022989"/>
    </source>
</evidence>
<feature type="transmembrane region" description="Helical" evidence="10">
    <location>
        <begin position="112"/>
        <end position="140"/>
    </location>
</feature>
<dbReference type="HAMAP" id="MF_01043">
    <property type="entry name" value="PlsY"/>
    <property type="match status" value="1"/>
</dbReference>
<keyword evidence="2 10" id="KW-0444">Lipid biosynthesis</keyword>
<keyword evidence="5 10" id="KW-1133">Transmembrane helix</keyword>
<evidence type="ECO:0000256" key="2">
    <source>
        <dbReference type="ARBA" id="ARBA00022516"/>
    </source>
</evidence>
<evidence type="ECO:0000256" key="6">
    <source>
        <dbReference type="ARBA" id="ARBA00023098"/>
    </source>
</evidence>
<keyword evidence="11" id="KW-0012">Acyltransferase</keyword>